<dbReference type="GO" id="GO:0017177">
    <property type="term" value="C:glucosidase II complex"/>
    <property type="evidence" value="ECO:0007669"/>
    <property type="project" value="TreeGrafter"/>
</dbReference>
<reference evidence="3" key="2">
    <citation type="submission" date="2023-05" db="EMBL/GenBank/DDBJ databases">
        <authorList>
            <person name="Fouks B."/>
        </authorList>
    </citation>
    <scope>NUCLEOTIDE SEQUENCE</scope>
    <source>
        <strain evidence="3">Stay&amp;Tobe</strain>
        <tissue evidence="3">Testes</tissue>
    </source>
</reference>
<evidence type="ECO:0000259" key="2">
    <source>
        <dbReference type="Pfam" id="PF12999"/>
    </source>
</evidence>
<comment type="caution">
    <text evidence="3">The sequence shown here is derived from an EMBL/GenBank/DDBJ whole genome shotgun (WGS) entry which is preliminary data.</text>
</comment>
<dbReference type="Pfam" id="PF12999">
    <property type="entry name" value="PRKCSH-like"/>
    <property type="match status" value="1"/>
</dbReference>
<dbReference type="PANTHER" id="PTHR12630">
    <property type="entry name" value="N-LINKED OLIGOSACCHARIDE PROCESSING"/>
    <property type="match status" value="1"/>
</dbReference>
<dbReference type="InterPro" id="IPR039794">
    <property type="entry name" value="Gtb1-like"/>
</dbReference>
<feature type="domain" description="Glucosidase II beta subunit N-terminal" evidence="2">
    <location>
        <begin position="25"/>
        <end position="120"/>
    </location>
</feature>
<evidence type="ECO:0000313" key="4">
    <source>
        <dbReference type="Proteomes" id="UP001233999"/>
    </source>
</evidence>
<evidence type="ECO:0000313" key="3">
    <source>
        <dbReference type="EMBL" id="KAJ9581217.1"/>
    </source>
</evidence>
<sequence length="150" mass="17482">MTSMEFPHDEFFDYEGFQIVKKTDNHLRIRGVRQIDIFKYMPNERGKFICYYTKQEIDFSKVNDDYCDCLNDGSDEPGTSACQNGKFYCDTHFNHGHPEYIPSSRVNDGICDCCDGSDEWSENRLSFRLPDAVQKSLGRYQTPCPNRCLL</sequence>
<dbReference type="PANTHER" id="PTHR12630:SF1">
    <property type="entry name" value="GLUCOSIDASE 2 SUBUNIT BETA"/>
    <property type="match status" value="1"/>
</dbReference>
<dbReference type="Proteomes" id="UP001233999">
    <property type="component" value="Unassembled WGS sequence"/>
</dbReference>
<protein>
    <recommendedName>
        <fullName evidence="2">Glucosidase II beta subunit N-terminal domain-containing protein</fullName>
    </recommendedName>
</protein>
<name>A0AAD8E940_DIPPU</name>
<dbReference type="Gene3D" id="4.10.400.10">
    <property type="entry name" value="Low-density Lipoprotein Receptor"/>
    <property type="match status" value="1"/>
</dbReference>
<dbReference type="GO" id="GO:0006491">
    <property type="term" value="P:N-glycan processing"/>
    <property type="evidence" value="ECO:0007669"/>
    <property type="project" value="TreeGrafter"/>
</dbReference>
<organism evidence="3 4">
    <name type="scientific">Diploptera punctata</name>
    <name type="common">Pacific beetle cockroach</name>
    <dbReference type="NCBI Taxonomy" id="6984"/>
    <lineage>
        <taxon>Eukaryota</taxon>
        <taxon>Metazoa</taxon>
        <taxon>Ecdysozoa</taxon>
        <taxon>Arthropoda</taxon>
        <taxon>Hexapoda</taxon>
        <taxon>Insecta</taxon>
        <taxon>Pterygota</taxon>
        <taxon>Neoptera</taxon>
        <taxon>Polyneoptera</taxon>
        <taxon>Dictyoptera</taxon>
        <taxon>Blattodea</taxon>
        <taxon>Blaberoidea</taxon>
        <taxon>Blaberidae</taxon>
        <taxon>Diplopterinae</taxon>
        <taxon>Diploptera</taxon>
    </lineage>
</organism>
<keyword evidence="4" id="KW-1185">Reference proteome</keyword>
<evidence type="ECO:0000256" key="1">
    <source>
        <dbReference type="ARBA" id="ARBA00023157"/>
    </source>
</evidence>
<dbReference type="InterPro" id="IPR028146">
    <property type="entry name" value="PRKCSH_N"/>
</dbReference>
<dbReference type="SUPFAM" id="SSF57424">
    <property type="entry name" value="LDL receptor-like module"/>
    <property type="match status" value="1"/>
</dbReference>
<reference evidence="3" key="1">
    <citation type="journal article" date="2023" name="IScience">
        <title>Live-bearing cockroach genome reveals convergent evolutionary mechanisms linked to viviparity in insects and beyond.</title>
        <authorList>
            <person name="Fouks B."/>
            <person name="Harrison M.C."/>
            <person name="Mikhailova A.A."/>
            <person name="Marchal E."/>
            <person name="English S."/>
            <person name="Carruthers M."/>
            <person name="Jennings E.C."/>
            <person name="Chiamaka E.L."/>
            <person name="Frigard R.A."/>
            <person name="Pippel M."/>
            <person name="Attardo G.M."/>
            <person name="Benoit J.B."/>
            <person name="Bornberg-Bauer E."/>
            <person name="Tobe S.S."/>
        </authorList>
    </citation>
    <scope>NUCLEOTIDE SEQUENCE</scope>
    <source>
        <strain evidence="3">Stay&amp;Tobe</strain>
    </source>
</reference>
<dbReference type="InterPro" id="IPR036055">
    <property type="entry name" value="LDL_receptor-like_sf"/>
</dbReference>
<proteinExistence type="predicted"/>
<dbReference type="EMBL" id="JASPKZ010007972">
    <property type="protein sequence ID" value="KAJ9581217.1"/>
    <property type="molecule type" value="Genomic_DNA"/>
</dbReference>
<gene>
    <name evidence="3" type="ORF">L9F63_023603</name>
</gene>
<keyword evidence="1" id="KW-1015">Disulfide bond</keyword>
<dbReference type="AlphaFoldDB" id="A0AAD8E940"/>
<accession>A0AAD8E940</accession>